<keyword evidence="12" id="KW-0808">Transferase</keyword>
<evidence type="ECO:0000256" key="1">
    <source>
        <dbReference type="ARBA" id="ARBA00004479"/>
    </source>
</evidence>
<dbReference type="EC" id="2.7.11.1" evidence="12"/>
<evidence type="ECO:0000256" key="3">
    <source>
        <dbReference type="ARBA" id="ARBA00022692"/>
    </source>
</evidence>
<dbReference type="GO" id="GO:0016020">
    <property type="term" value="C:membrane"/>
    <property type="evidence" value="ECO:0007669"/>
    <property type="project" value="UniProtKB-SubCell"/>
</dbReference>
<evidence type="ECO:0000256" key="7">
    <source>
        <dbReference type="ARBA" id="ARBA00023136"/>
    </source>
</evidence>
<dbReference type="GO" id="GO:0004674">
    <property type="term" value="F:protein serine/threonine kinase activity"/>
    <property type="evidence" value="ECO:0007669"/>
    <property type="project" value="UniProtKB-KW"/>
</dbReference>
<feature type="domain" description="Disease resistance R13L4/SHOC-2-like LRR" evidence="11">
    <location>
        <begin position="85"/>
        <end position="292"/>
    </location>
</feature>
<gene>
    <name evidence="12" type="ORF">CDL12_19667</name>
</gene>
<feature type="domain" description="Leucine-rich repeat-containing N-terminal plant-type" evidence="10">
    <location>
        <begin position="37"/>
        <end position="75"/>
    </location>
</feature>
<dbReference type="Gene3D" id="3.80.10.10">
    <property type="entry name" value="Ribonuclease Inhibitor"/>
    <property type="match status" value="2"/>
</dbReference>
<protein>
    <submittedName>
        <fullName evidence="12">Non-specific serine/threonine protein kinase</fullName>
        <ecNumber evidence="12">2.7.11.1</ecNumber>
    </submittedName>
</protein>
<keyword evidence="6" id="KW-1133">Transmembrane helix</keyword>
<dbReference type="PANTHER" id="PTHR48063:SF98">
    <property type="entry name" value="LRR RECEPTOR-LIKE SERINE_THREONINE-PROTEIN KINASE FLS2"/>
    <property type="match status" value="1"/>
</dbReference>
<dbReference type="FunFam" id="3.80.10.10:FF:000041">
    <property type="entry name" value="LRR receptor-like serine/threonine-protein kinase ERECTA"/>
    <property type="match status" value="1"/>
</dbReference>
<comment type="caution">
    <text evidence="12">The sequence shown here is derived from an EMBL/GenBank/DDBJ whole genome shotgun (WGS) entry which is preliminary data.</text>
</comment>
<evidence type="ECO:0000313" key="12">
    <source>
        <dbReference type="EMBL" id="PIN07762.1"/>
    </source>
</evidence>
<dbReference type="InterPro" id="IPR046956">
    <property type="entry name" value="RLP23-like"/>
</dbReference>
<keyword evidence="12" id="KW-0418">Kinase</keyword>
<accession>A0A2G9GRC6</accession>
<keyword evidence="4 9" id="KW-0732">Signal</keyword>
<dbReference type="OrthoDB" id="908873at2759"/>
<dbReference type="InterPro" id="IPR013210">
    <property type="entry name" value="LRR_N_plant-typ"/>
</dbReference>
<dbReference type="FunFam" id="3.80.10.10:FF:000129">
    <property type="entry name" value="Leucine-rich repeat receptor-like kinase"/>
    <property type="match status" value="1"/>
</dbReference>
<reference evidence="13" key="1">
    <citation type="journal article" date="2018" name="Gigascience">
        <title>Genome assembly of the Pink Ipe (Handroanthus impetiginosus, Bignoniaceae), a highly valued, ecologically keystone Neotropical timber forest tree.</title>
        <authorList>
            <person name="Silva-Junior O.B."/>
            <person name="Grattapaglia D."/>
            <person name="Novaes E."/>
            <person name="Collevatti R.G."/>
        </authorList>
    </citation>
    <scope>NUCLEOTIDE SEQUENCE [LARGE SCALE GENOMIC DNA]</scope>
    <source>
        <strain evidence="13">cv. UFG-1</strain>
    </source>
</reference>
<dbReference type="STRING" id="429701.A0A2G9GRC6"/>
<dbReference type="PANTHER" id="PTHR48063">
    <property type="entry name" value="LRR RECEPTOR-LIKE KINASE"/>
    <property type="match status" value="1"/>
</dbReference>
<keyword evidence="3" id="KW-0812">Transmembrane</keyword>
<dbReference type="Proteomes" id="UP000231279">
    <property type="component" value="Unassembled WGS sequence"/>
</dbReference>
<sequence>MMSSPNPNPTSLLFLLIIFSIASFKLSYCINFCPEIEKQSLLSFKQSLEDPDNTLSSWNINGEVNCCKWKGVACNNYTGHVHKLYLQSYYLSGKLNPSLLNLKHLRYLDLSQNYFEETIPSFIGSFQGLEYLDLSLSGFNGTIPHTIGNLSSLRTLCLGYTETYEINHLKVDSFEWLSGLSQLEQLNMNGVNLSAVATTWVQVINTLSSLVELNFSSCSLNFIAPLNDFVNVSSLAFLDLSQNEFQSSVIPKWIFQLSELTYLDLSVSNLEGPIPNISNITKLQWIDLSSNNLNSAIPDWLYFNRDLKLVDLQECDLHGVLTILLQ</sequence>
<keyword evidence="13" id="KW-1185">Reference proteome</keyword>
<comment type="subcellular location">
    <subcellularLocation>
        <location evidence="1">Membrane</location>
        <topology evidence="1">Single-pass type I membrane protein</topology>
    </subcellularLocation>
</comment>
<evidence type="ECO:0000256" key="5">
    <source>
        <dbReference type="ARBA" id="ARBA00022737"/>
    </source>
</evidence>
<dbReference type="AlphaFoldDB" id="A0A2G9GRC6"/>
<evidence type="ECO:0000313" key="13">
    <source>
        <dbReference type="Proteomes" id="UP000231279"/>
    </source>
</evidence>
<evidence type="ECO:0000256" key="6">
    <source>
        <dbReference type="ARBA" id="ARBA00022989"/>
    </source>
</evidence>
<dbReference type="EMBL" id="NKXS01003992">
    <property type="protein sequence ID" value="PIN07762.1"/>
    <property type="molecule type" value="Genomic_DNA"/>
</dbReference>
<evidence type="ECO:0000259" key="10">
    <source>
        <dbReference type="Pfam" id="PF08263"/>
    </source>
</evidence>
<name>A0A2G9GRC6_9LAMI</name>
<feature type="chain" id="PRO_5013607512" evidence="9">
    <location>
        <begin position="28"/>
        <end position="326"/>
    </location>
</feature>
<keyword evidence="5" id="KW-0677">Repeat</keyword>
<dbReference type="Pfam" id="PF08263">
    <property type="entry name" value="LRRNT_2"/>
    <property type="match status" value="1"/>
</dbReference>
<evidence type="ECO:0000256" key="9">
    <source>
        <dbReference type="SAM" id="SignalP"/>
    </source>
</evidence>
<keyword evidence="2" id="KW-0433">Leucine-rich repeat</keyword>
<proteinExistence type="predicted"/>
<evidence type="ECO:0000256" key="4">
    <source>
        <dbReference type="ARBA" id="ARBA00022729"/>
    </source>
</evidence>
<dbReference type="SUPFAM" id="SSF52058">
    <property type="entry name" value="L domain-like"/>
    <property type="match status" value="1"/>
</dbReference>
<organism evidence="12 13">
    <name type="scientific">Handroanthus impetiginosus</name>
    <dbReference type="NCBI Taxonomy" id="429701"/>
    <lineage>
        <taxon>Eukaryota</taxon>
        <taxon>Viridiplantae</taxon>
        <taxon>Streptophyta</taxon>
        <taxon>Embryophyta</taxon>
        <taxon>Tracheophyta</taxon>
        <taxon>Spermatophyta</taxon>
        <taxon>Magnoliopsida</taxon>
        <taxon>eudicotyledons</taxon>
        <taxon>Gunneridae</taxon>
        <taxon>Pentapetalae</taxon>
        <taxon>asterids</taxon>
        <taxon>lamiids</taxon>
        <taxon>Lamiales</taxon>
        <taxon>Bignoniaceae</taxon>
        <taxon>Crescentiina</taxon>
        <taxon>Tabebuia alliance</taxon>
        <taxon>Handroanthus</taxon>
    </lineage>
</organism>
<dbReference type="InterPro" id="IPR032675">
    <property type="entry name" value="LRR_dom_sf"/>
</dbReference>
<keyword evidence="12" id="KW-0723">Serine/threonine-protein kinase</keyword>
<dbReference type="InterPro" id="IPR055414">
    <property type="entry name" value="LRR_R13L4/SHOC2-like"/>
</dbReference>
<evidence type="ECO:0000256" key="2">
    <source>
        <dbReference type="ARBA" id="ARBA00022614"/>
    </source>
</evidence>
<evidence type="ECO:0000256" key="8">
    <source>
        <dbReference type="ARBA" id="ARBA00023180"/>
    </source>
</evidence>
<keyword evidence="7" id="KW-0472">Membrane</keyword>
<keyword evidence="8" id="KW-0325">Glycoprotein</keyword>
<evidence type="ECO:0000259" key="11">
    <source>
        <dbReference type="Pfam" id="PF23598"/>
    </source>
</evidence>
<dbReference type="Pfam" id="PF23598">
    <property type="entry name" value="LRR_14"/>
    <property type="match status" value="1"/>
</dbReference>
<feature type="signal peptide" evidence="9">
    <location>
        <begin position="1"/>
        <end position="27"/>
    </location>
</feature>